<dbReference type="SMART" id="SM00422">
    <property type="entry name" value="HTH_MERR"/>
    <property type="match status" value="1"/>
</dbReference>
<dbReference type="Proteomes" id="UP000077363">
    <property type="component" value="Chromosome"/>
</dbReference>
<dbReference type="PANTHER" id="PTHR30204:SF90">
    <property type="entry name" value="HTH-TYPE TRANSCRIPTIONAL ACTIVATOR MTA"/>
    <property type="match status" value="1"/>
</dbReference>
<keyword evidence="2" id="KW-0238">DNA-binding</keyword>
<dbReference type="EMBL" id="CP011387">
    <property type="protein sequence ID" value="ANE44405.1"/>
    <property type="molecule type" value="Genomic_DNA"/>
</dbReference>
<dbReference type="Gene3D" id="1.10.490.50">
    <property type="entry name" value="Antibiotic binding domain of TipA-like multidrug resistance regulators"/>
    <property type="match status" value="1"/>
</dbReference>
<feature type="domain" description="HTH merR-type" evidence="5">
    <location>
        <begin position="12"/>
        <end position="81"/>
    </location>
</feature>
<dbReference type="SUPFAM" id="SSF46955">
    <property type="entry name" value="Putative DNA-binding domain"/>
    <property type="match status" value="1"/>
</dbReference>
<dbReference type="GO" id="GO:0003700">
    <property type="term" value="F:DNA-binding transcription factor activity"/>
    <property type="evidence" value="ECO:0007669"/>
    <property type="project" value="InterPro"/>
</dbReference>
<reference evidence="6 7" key="1">
    <citation type="submission" date="2015-01" db="EMBL/GenBank/DDBJ databases">
        <title>Deinococcus puniceus/DY1/ whole genome sequencing.</title>
        <authorList>
            <person name="Kim M.K."/>
            <person name="Srinivasan S."/>
            <person name="Lee J.-J."/>
        </authorList>
    </citation>
    <scope>NUCLEOTIDE SEQUENCE [LARGE SCALE GENOMIC DNA]</scope>
    <source>
        <strain evidence="6 7">DY1</strain>
    </source>
</reference>
<evidence type="ECO:0000256" key="3">
    <source>
        <dbReference type="ARBA" id="ARBA00023159"/>
    </source>
</evidence>
<dbReference type="GO" id="GO:0003677">
    <property type="term" value="F:DNA binding"/>
    <property type="evidence" value="ECO:0007669"/>
    <property type="project" value="UniProtKB-KW"/>
</dbReference>
<dbReference type="InterPro" id="IPR047057">
    <property type="entry name" value="MerR_fam"/>
</dbReference>
<name>A0A172TBH8_9DEIO</name>
<dbReference type="PROSITE" id="PS00552">
    <property type="entry name" value="HTH_MERR_1"/>
    <property type="match status" value="1"/>
</dbReference>
<protein>
    <submittedName>
        <fullName evidence="6">Transcriptional regulator</fullName>
    </submittedName>
</protein>
<dbReference type="InterPro" id="IPR000551">
    <property type="entry name" value="MerR-type_HTH_dom"/>
</dbReference>
<dbReference type="InterPro" id="IPR036244">
    <property type="entry name" value="TipA-like_antibiotic-bd"/>
</dbReference>
<keyword evidence="3" id="KW-0010">Activator</keyword>
<evidence type="ECO:0000313" key="7">
    <source>
        <dbReference type="Proteomes" id="UP000077363"/>
    </source>
</evidence>
<dbReference type="CDD" id="cd01106">
    <property type="entry name" value="HTH_TipAL-Mta"/>
    <property type="match status" value="1"/>
</dbReference>
<gene>
    <name evidence="6" type="ORF">SU48_12265</name>
</gene>
<dbReference type="PROSITE" id="PS50937">
    <property type="entry name" value="HTH_MERR_2"/>
    <property type="match status" value="1"/>
</dbReference>
<evidence type="ECO:0000256" key="2">
    <source>
        <dbReference type="ARBA" id="ARBA00023125"/>
    </source>
</evidence>
<dbReference type="Gene3D" id="1.10.1660.10">
    <property type="match status" value="1"/>
</dbReference>
<dbReference type="PANTHER" id="PTHR30204">
    <property type="entry name" value="REDOX-CYCLING DRUG-SENSING TRANSCRIPTIONAL ACTIVATOR SOXR"/>
    <property type="match status" value="1"/>
</dbReference>
<dbReference type="Pfam" id="PF13411">
    <property type="entry name" value="MerR_1"/>
    <property type="match status" value="1"/>
</dbReference>
<evidence type="ECO:0000313" key="6">
    <source>
        <dbReference type="EMBL" id="ANE44405.1"/>
    </source>
</evidence>
<dbReference type="SUPFAM" id="SSF89082">
    <property type="entry name" value="Antibiotic binding domain of TipA-like multidrug resistance regulators"/>
    <property type="match status" value="1"/>
</dbReference>
<dbReference type="InterPro" id="IPR009061">
    <property type="entry name" value="DNA-bd_dom_put_sf"/>
</dbReference>
<evidence type="ECO:0000259" key="5">
    <source>
        <dbReference type="PROSITE" id="PS50937"/>
    </source>
</evidence>
<proteinExistence type="predicted"/>
<keyword evidence="7" id="KW-1185">Reference proteome</keyword>
<dbReference type="PATRIC" id="fig|1182568.3.peg.2534"/>
<evidence type="ECO:0000256" key="4">
    <source>
        <dbReference type="ARBA" id="ARBA00023163"/>
    </source>
</evidence>
<dbReference type="Pfam" id="PF07739">
    <property type="entry name" value="TipAS"/>
    <property type="match status" value="1"/>
</dbReference>
<keyword evidence="1" id="KW-0805">Transcription regulation</keyword>
<organism evidence="6 7">
    <name type="scientific">Deinococcus puniceus</name>
    <dbReference type="NCBI Taxonomy" id="1182568"/>
    <lineage>
        <taxon>Bacteria</taxon>
        <taxon>Thermotogati</taxon>
        <taxon>Deinococcota</taxon>
        <taxon>Deinococci</taxon>
        <taxon>Deinococcales</taxon>
        <taxon>Deinococcaceae</taxon>
        <taxon>Deinococcus</taxon>
    </lineage>
</organism>
<sequence>MSTQQTTETDSSWTVGELSKLARVSIRTLHHYDELGLLKPSARTEGNYRLYSAGDIERLHRILMFRELGLPLHEIRAVLDDPDADEIETLKLQRSLLQERARRNQAMLDALDTLLAAAEGAKTMTDMNKEDLSKLFDGFDPAEYEQEAKDRWGDTDAYKQSTERVKRYTKQDWESIKAEMGAINAAYIGLMDAGTPPDSPEASAMVARHHAHQCRWYYDSSPEMFSNVSEMWVNDPRFTKNIDKARAGLAAYQYAAVQAWAEKL</sequence>
<dbReference type="PRINTS" id="PR00040">
    <property type="entry name" value="HTHMERR"/>
</dbReference>
<keyword evidence="4" id="KW-0804">Transcription</keyword>
<evidence type="ECO:0000256" key="1">
    <source>
        <dbReference type="ARBA" id="ARBA00023015"/>
    </source>
</evidence>
<dbReference type="KEGG" id="dpu:SU48_12265"/>
<dbReference type="STRING" id="1182568.SU48_12265"/>
<accession>A0A172TBH8</accession>
<dbReference type="AlphaFoldDB" id="A0A172TBH8"/>
<dbReference type="InterPro" id="IPR012925">
    <property type="entry name" value="TipAS_dom"/>
</dbReference>